<dbReference type="EMBL" id="CAJVPV010014498">
    <property type="protein sequence ID" value="CAG8685320.1"/>
    <property type="molecule type" value="Genomic_DNA"/>
</dbReference>
<keyword evidence="2" id="KW-1185">Reference proteome</keyword>
<proteinExistence type="predicted"/>
<accession>A0A9N9EQV2</accession>
<name>A0A9N9EQV2_9GLOM</name>
<reference evidence="1" key="1">
    <citation type="submission" date="2021-06" db="EMBL/GenBank/DDBJ databases">
        <authorList>
            <person name="Kallberg Y."/>
            <person name="Tangrot J."/>
            <person name="Rosling A."/>
        </authorList>
    </citation>
    <scope>NUCLEOTIDE SEQUENCE</scope>
    <source>
        <strain evidence="1">CL551</strain>
    </source>
</reference>
<evidence type="ECO:0000313" key="2">
    <source>
        <dbReference type="Proteomes" id="UP000789342"/>
    </source>
</evidence>
<protein>
    <submittedName>
        <fullName evidence="1">6978_t:CDS:1</fullName>
    </submittedName>
</protein>
<gene>
    <name evidence="1" type="ORF">AMORRO_LOCUS11442</name>
</gene>
<evidence type="ECO:0000313" key="1">
    <source>
        <dbReference type="EMBL" id="CAG8685320.1"/>
    </source>
</evidence>
<organism evidence="1 2">
    <name type="scientific">Acaulospora morrowiae</name>
    <dbReference type="NCBI Taxonomy" id="94023"/>
    <lineage>
        <taxon>Eukaryota</taxon>
        <taxon>Fungi</taxon>
        <taxon>Fungi incertae sedis</taxon>
        <taxon>Mucoromycota</taxon>
        <taxon>Glomeromycotina</taxon>
        <taxon>Glomeromycetes</taxon>
        <taxon>Diversisporales</taxon>
        <taxon>Acaulosporaceae</taxon>
        <taxon>Acaulospora</taxon>
    </lineage>
</organism>
<sequence>MITTNYQIIYRDPPLRLLYILLLKGHVIAGCPTFLDYLCFVTSSISIRNSFELLLLEFESAIQSEKENWLKGKASHFLPV</sequence>
<comment type="caution">
    <text evidence="1">The sequence shown here is derived from an EMBL/GenBank/DDBJ whole genome shotgun (WGS) entry which is preliminary data.</text>
</comment>
<feature type="non-terminal residue" evidence="1">
    <location>
        <position position="80"/>
    </location>
</feature>
<dbReference type="AlphaFoldDB" id="A0A9N9EQV2"/>
<dbReference type="Proteomes" id="UP000789342">
    <property type="component" value="Unassembled WGS sequence"/>
</dbReference>